<evidence type="ECO:0000313" key="2">
    <source>
        <dbReference type="EMBL" id="CAB3980633.1"/>
    </source>
</evidence>
<keyword evidence="3" id="KW-1185">Reference proteome</keyword>
<proteinExistence type="predicted"/>
<reference evidence="2" key="1">
    <citation type="submission" date="2020-04" db="EMBL/GenBank/DDBJ databases">
        <authorList>
            <person name="Alioto T."/>
            <person name="Alioto T."/>
            <person name="Gomez Garrido J."/>
        </authorList>
    </citation>
    <scope>NUCLEOTIDE SEQUENCE</scope>
    <source>
        <strain evidence="2">A484AB</strain>
    </source>
</reference>
<dbReference type="OrthoDB" id="5986564at2759"/>
<feature type="compositionally biased region" description="Acidic residues" evidence="1">
    <location>
        <begin position="386"/>
        <end position="405"/>
    </location>
</feature>
<evidence type="ECO:0000256" key="1">
    <source>
        <dbReference type="SAM" id="MobiDB-lite"/>
    </source>
</evidence>
<feature type="region of interest" description="Disordered" evidence="1">
    <location>
        <begin position="384"/>
        <end position="413"/>
    </location>
</feature>
<comment type="caution">
    <text evidence="2">The sequence shown here is derived from an EMBL/GenBank/DDBJ whole genome shotgun (WGS) entry which is preliminary data.</text>
</comment>
<accession>A0A7D9DBP3</accession>
<protein>
    <submittedName>
        <fullName evidence="2">Uncharacterized protein</fullName>
    </submittedName>
</protein>
<sequence length="633" mass="70262">MFADDTNVSTPAESLEELQVHLNSDLDNIHQWLVANKLTLNVSKTEYMIIGSHSKLSKITENPMIRIEETVTTELESKSEVEPNSKSQSNINDFLNPHVYAVKECNATEVEGSVHLSNRSNRMDTVPELPSATDIAAEVVKLMKEMKVDDTFEEKPKELLDKQQIANDLDEWRKIRSITELATQVPCLEFFYDEVMSESVTCCEVCFKASTGKENIKNMSPYEIARKKNPFNHGDPVTGIWNGKERTQQYLKGGNSSWRLLKSVFRSHLLGISNTSHGKHHYLAMKELEREQEYDCGVDIGQQQHSRKQMLAMLVAAEDIVDEKTTNVLKTELLCTQVYPHFFGVLDKGTVNRRTSQASYNVFMYNGKRCAYPVGVPLVYTRNNEGEESSDSEDENESEEEEEFPDVSGGNAPELASNFLNTIKLKLKLDEEDLTRYCGTSADSPYQAYEFGFTIQGETGQHRIPEELRFCQAAIWDATHLLNLAATDIKEETFGESQDFFTNFIKRANEFNHMMGTEKGFAQLELTTSLPTTATSLPTTADEGNIDHTSAAIVTTSSTPTTGASLSEATVQQIVSAVSQAVLASLNATGATSQSTSASETRELPVVASGIVSLSADATYAGACSICFTACFR</sequence>
<dbReference type="AlphaFoldDB" id="A0A7D9DBP3"/>
<organism evidence="2 3">
    <name type="scientific">Paramuricea clavata</name>
    <name type="common">Red gorgonian</name>
    <name type="synonym">Violescent sea-whip</name>
    <dbReference type="NCBI Taxonomy" id="317549"/>
    <lineage>
        <taxon>Eukaryota</taxon>
        <taxon>Metazoa</taxon>
        <taxon>Cnidaria</taxon>
        <taxon>Anthozoa</taxon>
        <taxon>Octocorallia</taxon>
        <taxon>Malacalcyonacea</taxon>
        <taxon>Plexauridae</taxon>
        <taxon>Paramuricea</taxon>
    </lineage>
</organism>
<evidence type="ECO:0000313" key="3">
    <source>
        <dbReference type="Proteomes" id="UP001152795"/>
    </source>
</evidence>
<gene>
    <name evidence="2" type="ORF">PACLA_8A085952</name>
</gene>
<dbReference type="Proteomes" id="UP001152795">
    <property type="component" value="Unassembled WGS sequence"/>
</dbReference>
<name>A0A7D9DBP3_PARCT</name>
<dbReference type="EMBL" id="CACRXK020000309">
    <property type="protein sequence ID" value="CAB3980633.1"/>
    <property type="molecule type" value="Genomic_DNA"/>
</dbReference>